<reference evidence="4 5" key="1">
    <citation type="submission" date="2019-03" db="EMBL/GenBank/DDBJ databases">
        <title>Sapientia aquatica gen. nov., sp. nov., isolated from a crater lake.</title>
        <authorList>
            <person name="Felfoldi T."/>
            <person name="Szabo A."/>
            <person name="Toth E."/>
            <person name="Schumann P."/>
            <person name="Keki Z."/>
            <person name="Marialigeti K."/>
            <person name="Mathe I."/>
        </authorList>
    </citation>
    <scope>NUCLEOTIDE SEQUENCE [LARGE SCALE GENOMIC DNA]</scope>
    <source>
        <strain evidence="4 5">SA-152</strain>
    </source>
</reference>
<evidence type="ECO:0000259" key="3">
    <source>
        <dbReference type="Pfam" id="PF13511"/>
    </source>
</evidence>
<organism evidence="4 5">
    <name type="scientific">Sapientia aquatica</name>
    <dbReference type="NCBI Taxonomy" id="1549640"/>
    <lineage>
        <taxon>Bacteria</taxon>
        <taxon>Pseudomonadati</taxon>
        <taxon>Pseudomonadota</taxon>
        <taxon>Betaproteobacteria</taxon>
        <taxon>Burkholderiales</taxon>
        <taxon>Oxalobacteraceae</taxon>
        <taxon>Sapientia</taxon>
    </lineage>
</organism>
<feature type="domain" description="Glutaredoxin" evidence="2">
    <location>
        <begin position="102"/>
        <end position="156"/>
    </location>
</feature>
<feature type="region of interest" description="Disordered" evidence="1">
    <location>
        <begin position="184"/>
        <end position="226"/>
    </location>
</feature>
<dbReference type="OrthoDB" id="8794394at2"/>
<name>A0A4R5W5G2_9BURK</name>
<dbReference type="EMBL" id="SMYL01000001">
    <property type="protein sequence ID" value="TDK68003.1"/>
    <property type="molecule type" value="Genomic_DNA"/>
</dbReference>
<evidence type="ECO:0000313" key="4">
    <source>
        <dbReference type="EMBL" id="TDK68003.1"/>
    </source>
</evidence>
<evidence type="ECO:0000256" key="1">
    <source>
        <dbReference type="SAM" id="MobiDB-lite"/>
    </source>
</evidence>
<proteinExistence type="predicted"/>
<keyword evidence="5" id="KW-1185">Reference proteome</keyword>
<dbReference type="Pfam" id="PF13511">
    <property type="entry name" value="DUF4124"/>
    <property type="match status" value="1"/>
</dbReference>
<dbReference type="Gene3D" id="3.40.30.10">
    <property type="entry name" value="Glutaredoxin"/>
    <property type="match status" value="1"/>
</dbReference>
<gene>
    <name evidence="4" type="ORF">E2I14_00120</name>
</gene>
<dbReference type="AlphaFoldDB" id="A0A4R5W5G2"/>
<accession>A0A4R5W5G2</accession>
<evidence type="ECO:0000259" key="2">
    <source>
        <dbReference type="Pfam" id="PF00462"/>
    </source>
</evidence>
<dbReference type="InterPro" id="IPR002109">
    <property type="entry name" value="Glutaredoxin"/>
</dbReference>
<dbReference type="CDD" id="cd02976">
    <property type="entry name" value="NrdH"/>
    <property type="match status" value="1"/>
</dbReference>
<dbReference type="InterPro" id="IPR025392">
    <property type="entry name" value="DUF4124"/>
</dbReference>
<sequence length="226" mass="24433">MYPNGRAPTQELRNKLNPTFYPMKATMMASRLLLALVFLTVSLSAQAQLYKWVAPDGTVTYSDTPPPKTATKVETKSFNAGGDNSNAALPFELARAVKAMPVTLYTGADCAPCNDGRAFLKQSGIPFYEKTVSTFEDAQKLKKISPGNNLPILLIGSNTTLKGFVAGDWRSNLSQAGYPETNLLPADYRYPAPQPAAPPPPKPAKSNEAAPPQPEKPARDPNGFQF</sequence>
<dbReference type="InterPro" id="IPR036249">
    <property type="entry name" value="Thioredoxin-like_sf"/>
</dbReference>
<evidence type="ECO:0000313" key="5">
    <source>
        <dbReference type="Proteomes" id="UP000294829"/>
    </source>
</evidence>
<dbReference type="SUPFAM" id="SSF52833">
    <property type="entry name" value="Thioredoxin-like"/>
    <property type="match status" value="1"/>
</dbReference>
<comment type="caution">
    <text evidence="4">The sequence shown here is derived from an EMBL/GenBank/DDBJ whole genome shotgun (WGS) entry which is preliminary data.</text>
</comment>
<dbReference type="Pfam" id="PF00462">
    <property type="entry name" value="Glutaredoxin"/>
    <property type="match status" value="1"/>
</dbReference>
<dbReference type="Proteomes" id="UP000294829">
    <property type="component" value="Unassembled WGS sequence"/>
</dbReference>
<protein>
    <submittedName>
        <fullName evidence="4">Glutaredoxin family protein</fullName>
    </submittedName>
</protein>
<feature type="domain" description="DUF4124" evidence="3">
    <location>
        <begin position="41"/>
        <end position="73"/>
    </location>
</feature>
<feature type="compositionally biased region" description="Pro residues" evidence="1">
    <location>
        <begin position="192"/>
        <end position="203"/>
    </location>
</feature>